<keyword evidence="7" id="KW-0238">DNA-binding</keyword>
<feature type="compositionally biased region" description="Low complexity" evidence="10">
    <location>
        <begin position="19"/>
        <end position="29"/>
    </location>
</feature>
<keyword evidence="4" id="KW-0227">DNA damage</keyword>
<dbReference type="InterPro" id="IPR009061">
    <property type="entry name" value="DNA-bd_dom_put_sf"/>
</dbReference>
<feature type="domain" description="XPA C-terminal" evidence="11">
    <location>
        <begin position="150"/>
        <end position="200"/>
    </location>
</feature>
<dbReference type="InterPro" id="IPR037129">
    <property type="entry name" value="XPA_sf"/>
</dbReference>
<evidence type="ECO:0000256" key="6">
    <source>
        <dbReference type="ARBA" id="ARBA00022833"/>
    </source>
</evidence>
<dbReference type="GO" id="GO:0008270">
    <property type="term" value="F:zinc ion binding"/>
    <property type="evidence" value="ECO:0007669"/>
    <property type="project" value="UniProtKB-KW"/>
</dbReference>
<dbReference type="GO" id="GO:0070914">
    <property type="term" value="P:UV-damage excision repair"/>
    <property type="evidence" value="ECO:0007669"/>
    <property type="project" value="TreeGrafter"/>
</dbReference>
<evidence type="ECO:0000256" key="9">
    <source>
        <dbReference type="ARBA" id="ARBA00023242"/>
    </source>
</evidence>
<name>A0A7R8ZAV0_TIMDO</name>
<dbReference type="AlphaFoldDB" id="A0A7R8ZAV0"/>
<evidence type="ECO:0000256" key="5">
    <source>
        <dbReference type="ARBA" id="ARBA00022771"/>
    </source>
</evidence>
<dbReference type="GO" id="GO:0000715">
    <property type="term" value="P:nucleotide-excision repair, DNA damage recognition"/>
    <property type="evidence" value="ECO:0007669"/>
    <property type="project" value="TreeGrafter"/>
</dbReference>
<dbReference type="InterPro" id="IPR022652">
    <property type="entry name" value="Znf_XPA_CS"/>
</dbReference>
<evidence type="ECO:0000256" key="8">
    <source>
        <dbReference type="ARBA" id="ARBA00023204"/>
    </source>
</evidence>
<evidence type="ECO:0000256" key="4">
    <source>
        <dbReference type="ARBA" id="ARBA00022763"/>
    </source>
</evidence>
<evidence type="ECO:0000256" key="3">
    <source>
        <dbReference type="ARBA" id="ARBA00022723"/>
    </source>
</evidence>
<dbReference type="CDD" id="cd21076">
    <property type="entry name" value="DBD_XPA"/>
    <property type="match status" value="1"/>
</dbReference>
<protein>
    <recommendedName>
        <fullName evidence="11">XPA C-terminal domain-containing protein</fullName>
    </recommendedName>
</protein>
<comment type="subcellular location">
    <subcellularLocation>
        <location evidence="1">Nucleus</location>
    </subcellularLocation>
</comment>
<accession>A0A7R8ZAV0</accession>
<evidence type="ECO:0000259" key="11">
    <source>
        <dbReference type="Pfam" id="PF05181"/>
    </source>
</evidence>
<sequence>MSQFENKNEELLKVDSSKSPDNSDSISPSKDIKLTDYQRARIERNRQKALLLKHSKLIPHPYARIDMEDAEKSIMKVQGKKVIDTGGGFLLEEDDLEEELLNIPLTQIPAPIVKPDLPTCLECQELFQDSYLFQTFEYSVCDKCRDNEDKHTLITKTDAKTEYLLKDCDLDKREPPLKFIVKKNPHNVRWGDMKLYLHVQEKPPPVHPTEIRTTNSPSSAVELNTTSALDNYATEAGYMVEERALEVWGTEEKLLEEKDLREEKKGKSKLKKYNKQIKALRMSVRSSLYDRTTNVSHQHTFGPETYNEEDDNYARRCRTCDYEETFEKM</sequence>
<dbReference type="NCBIfam" id="TIGR00598">
    <property type="entry name" value="rad14"/>
    <property type="match status" value="1"/>
</dbReference>
<dbReference type="PANTHER" id="PTHR10142">
    <property type="entry name" value="DNA REPAIR PROTEIN COMPLEMENTING XP-A CELLS"/>
    <property type="match status" value="1"/>
</dbReference>
<dbReference type="PROSITE" id="PS00752">
    <property type="entry name" value="XPA_1"/>
    <property type="match status" value="1"/>
</dbReference>
<dbReference type="SUPFAM" id="SSF46955">
    <property type="entry name" value="Putative DNA-binding domain"/>
    <property type="match status" value="1"/>
</dbReference>
<evidence type="ECO:0000256" key="10">
    <source>
        <dbReference type="SAM" id="MobiDB-lite"/>
    </source>
</evidence>
<dbReference type="Pfam" id="PF01286">
    <property type="entry name" value="XPA_N"/>
    <property type="match status" value="1"/>
</dbReference>
<feature type="region of interest" description="Disordered" evidence="10">
    <location>
        <begin position="1"/>
        <end position="32"/>
    </location>
</feature>
<dbReference type="Pfam" id="PF05181">
    <property type="entry name" value="XPA_C"/>
    <property type="match status" value="1"/>
</dbReference>
<evidence type="ECO:0000313" key="12">
    <source>
        <dbReference type="EMBL" id="CAD7200841.1"/>
    </source>
</evidence>
<keyword evidence="5" id="KW-0863">Zinc-finger</keyword>
<evidence type="ECO:0000256" key="2">
    <source>
        <dbReference type="ARBA" id="ARBA00005548"/>
    </source>
</evidence>
<proteinExistence type="inferred from homology"/>
<gene>
    <name evidence="12" type="ORF">TDIB3V08_LOCUS7052</name>
</gene>
<keyword evidence="3" id="KW-0479">Metal-binding</keyword>
<comment type="similarity">
    <text evidence="2">Belongs to the XPA family.</text>
</comment>
<dbReference type="InterPro" id="IPR022656">
    <property type="entry name" value="XPA_C"/>
</dbReference>
<evidence type="ECO:0000256" key="1">
    <source>
        <dbReference type="ARBA" id="ARBA00004123"/>
    </source>
</evidence>
<reference evidence="12" key="1">
    <citation type="submission" date="2020-11" db="EMBL/GenBank/DDBJ databases">
        <authorList>
            <person name="Tran Van P."/>
        </authorList>
    </citation>
    <scope>NUCLEOTIDE SEQUENCE</scope>
</reference>
<keyword evidence="6" id="KW-0862">Zinc</keyword>
<keyword evidence="9" id="KW-0539">Nucleus</keyword>
<dbReference type="GO" id="GO:1901255">
    <property type="term" value="P:nucleotide-excision repair involved in interstrand cross-link repair"/>
    <property type="evidence" value="ECO:0007669"/>
    <property type="project" value="TreeGrafter"/>
</dbReference>
<feature type="compositionally biased region" description="Basic and acidic residues" evidence="10">
    <location>
        <begin position="1"/>
        <end position="18"/>
    </location>
</feature>
<organism evidence="12">
    <name type="scientific">Timema douglasi</name>
    <name type="common">Walking stick</name>
    <dbReference type="NCBI Taxonomy" id="61478"/>
    <lineage>
        <taxon>Eukaryota</taxon>
        <taxon>Metazoa</taxon>
        <taxon>Ecdysozoa</taxon>
        <taxon>Arthropoda</taxon>
        <taxon>Hexapoda</taxon>
        <taxon>Insecta</taxon>
        <taxon>Pterygota</taxon>
        <taxon>Neoptera</taxon>
        <taxon>Polyneoptera</taxon>
        <taxon>Phasmatodea</taxon>
        <taxon>Timematodea</taxon>
        <taxon>Timematoidea</taxon>
        <taxon>Timematidae</taxon>
        <taxon>Timema</taxon>
    </lineage>
</organism>
<dbReference type="InterPro" id="IPR000465">
    <property type="entry name" value="XPA/RAD14"/>
</dbReference>
<evidence type="ECO:0000256" key="7">
    <source>
        <dbReference type="ARBA" id="ARBA00023125"/>
    </source>
</evidence>
<dbReference type="PANTHER" id="PTHR10142:SF0">
    <property type="entry name" value="DNA REPAIR PROTEIN COMPLEMENTING XP-A CELLS"/>
    <property type="match status" value="1"/>
</dbReference>
<dbReference type="GO" id="GO:0006284">
    <property type="term" value="P:base-excision repair"/>
    <property type="evidence" value="ECO:0007669"/>
    <property type="project" value="TreeGrafter"/>
</dbReference>
<dbReference type="EMBL" id="OA567824">
    <property type="protein sequence ID" value="CAD7200841.1"/>
    <property type="molecule type" value="Genomic_DNA"/>
</dbReference>
<keyword evidence="8" id="KW-0234">DNA repair</keyword>
<dbReference type="SUPFAM" id="SSF57716">
    <property type="entry name" value="Glucocorticoid receptor-like (DNA-binding domain)"/>
    <property type="match status" value="1"/>
</dbReference>
<dbReference type="GO" id="GO:0003684">
    <property type="term" value="F:damaged DNA binding"/>
    <property type="evidence" value="ECO:0007669"/>
    <property type="project" value="InterPro"/>
</dbReference>
<dbReference type="Gene3D" id="3.90.530.10">
    <property type="entry name" value="XPA C-terminal domain"/>
    <property type="match status" value="1"/>
</dbReference>
<dbReference type="GO" id="GO:0000110">
    <property type="term" value="C:nucleotide-excision repair factor 1 complex"/>
    <property type="evidence" value="ECO:0007669"/>
    <property type="project" value="TreeGrafter"/>
</dbReference>